<keyword evidence="3" id="KW-0547">Nucleotide-binding</keyword>
<evidence type="ECO:0000256" key="6">
    <source>
        <dbReference type="ARBA" id="ARBA00048178"/>
    </source>
</evidence>
<comment type="catalytic activity">
    <reaction evidence="6">
        <text>UDP-N-acetyl-alpha-D-glucosamine + ATP = UDP-N-acetyl-alpha-D-glucosamine 3'-phosphate + ADP + H(+)</text>
        <dbReference type="Rhea" id="RHEA:32671"/>
        <dbReference type="ChEBI" id="CHEBI:15378"/>
        <dbReference type="ChEBI" id="CHEBI:30616"/>
        <dbReference type="ChEBI" id="CHEBI:57705"/>
        <dbReference type="ChEBI" id="CHEBI:64353"/>
        <dbReference type="ChEBI" id="CHEBI:456216"/>
        <dbReference type="EC" id="2.7.1.176"/>
    </reaction>
</comment>
<dbReference type="EMBL" id="CP009112">
    <property type="protein sequence ID" value="ANS32490.1"/>
    <property type="molecule type" value="Genomic_DNA"/>
</dbReference>
<comment type="similarity">
    <text evidence="1">Belongs to the zeta toxin family.</text>
</comment>
<name>A0A1B1KIU3_RHOOP</name>
<dbReference type="SUPFAM" id="SSF52540">
    <property type="entry name" value="P-loop containing nucleoside triphosphate hydrolases"/>
    <property type="match status" value="1"/>
</dbReference>
<evidence type="ECO:0000256" key="1">
    <source>
        <dbReference type="ARBA" id="ARBA00009104"/>
    </source>
</evidence>
<dbReference type="InterPro" id="IPR010488">
    <property type="entry name" value="Zeta_toxin_domain"/>
</dbReference>
<sequence length="373" mass="41632">MLTPDEIEHRRAFLASLSTADGPLHPDAAYASVHNRRWFRTVDGVRTPTARRAQLHERILEHWRVANPHVVTELSAILLAGPPGAGKSSTHERLFHGHDQRQWRELDADVFKRYLLEAAVEEGTLQELLPPDLRVDPGQTSRFYPFELSALVHHESTGFLFTAAEREAVDRGENLIVDGTLAWKPHAERLVAGLAEAGYRIQVVDVEAPKDVAAERIVARWRRGFLEALDAPTDPERRLGGRWVPVTALDSIFTEFRAPDNTPLHGMSVTEVNAREVSEDHTAVTRYDLYRTTSADAAAEHVERHERLVDGGELTPVPLPETSSWPTSVSADIPDEREAQLYRPLGRFGRSPTENTGSAAPDSGRETSRDLDL</sequence>
<dbReference type="GO" id="GO:0005524">
    <property type="term" value="F:ATP binding"/>
    <property type="evidence" value="ECO:0007669"/>
    <property type="project" value="UniProtKB-KW"/>
</dbReference>
<evidence type="ECO:0000256" key="4">
    <source>
        <dbReference type="ARBA" id="ARBA00022840"/>
    </source>
</evidence>
<feature type="region of interest" description="Disordered" evidence="7">
    <location>
        <begin position="312"/>
        <end position="373"/>
    </location>
</feature>
<evidence type="ECO:0000256" key="3">
    <source>
        <dbReference type="ARBA" id="ARBA00022741"/>
    </source>
</evidence>
<proteinExistence type="inferred from homology"/>
<gene>
    <name evidence="9" type="ORF">R1CP_39535</name>
</gene>
<evidence type="ECO:0000256" key="7">
    <source>
        <dbReference type="SAM" id="MobiDB-lite"/>
    </source>
</evidence>
<reference evidence="9 10" key="1">
    <citation type="submission" date="2014-07" db="EMBL/GenBank/DDBJ databases">
        <authorList>
            <person name="Zhang J.E."/>
            <person name="Yang H."/>
            <person name="Guo J."/>
            <person name="Deng Z."/>
            <person name="Luo H."/>
            <person name="Luo M."/>
            <person name="Zhao B."/>
        </authorList>
    </citation>
    <scope>NUCLEOTIDE SEQUENCE [LARGE SCALE GENOMIC DNA]</scope>
    <source>
        <strain evidence="9 10">1CP</strain>
        <plasmid evidence="10">Plasmid pr1cp1</plasmid>
    </source>
</reference>
<accession>A0A1B1KIU3</accession>
<feature type="compositionally biased region" description="Basic and acidic residues" evidence="7">
    <location>
        <begin position="363"/>
        <end position="373"/>
    </location>
</feature>
<dbReference type="InterPro" id="IPR027417">
    <property type="entry name" value="P-loop_NTPase"/>
</dbReference>
<evidence type="ECO:0000259" key="8">
    <source>
        <dbReference type="Pfam" id="PF06414"/>
    </source>
</evidence>
<geneLocation type="plasmid" evidence="10">
    <name>pr1cp1</name>
</geneLocation>
<dbReference type="Gene3D" id="3.40.50.300">
    <property type="entry name" value="P-loop containing nucleotide triphosphate hydrolases"/>
    <property type="match status" value="1"/>
</dbReference>
<organism evidence="9 10">
    <name type="scientific">Rhodococcus opacus</name>
    <name type="common">Nocardia opaca</name>
    <dbReference type="NCBI Taxonomy" id="37919"/>
    <lineage>
        <taxon>Bacteria</taxon>
        <taxon>Bacillati</taxon>
        <taxon>Actinomycetota</taxon>
        <taxon>Actinomycetes</taxon>
        <taxon>Mycobacteriales</taxon>
        <taxon>Nocardiaceae</taxon>
        <taxon>Rhodococcus</taxon>
    </lineage>
</organism>
<feature type="domain" description="Zeta toxin" evidence="8">
    <location>
        <begin position="152"/>
        <end position="257"/>
    </location>
</feature>
<feature type="compositionally biased region" description="Polar residues" evidence="7">
    <location>
        <begin position="321"/>
        <end position="330"/>
    </location>
</feature>
<keyword evidence="9" id="KW-0614">Plasmid</keyword>
<dbReference type="GO" id="GO:0016301">
    <property type="term" value="F:kinase activity"/>
    <property type="evidence" value="ECO:0007669"/>
    <property type="project" value="InterPro"/>
</dbReference>
<dbReference type="EC" id="2.7.1.176" evidence="2"/>
<keyword evidence="4" id="KW-0067">ATP-binding</keyword>
<evidence type="ECO:0000313" key="9">
    <source>
        <dbReference type="EMBL" id="ANS32490.1"/>
    </source>
</evidence>
<dbReference type="RefSeq" id="WP_065493765.1">
    <property type="nucleotide sequence ID" value="NZ_CP009112.1"/>
</dbReference>
<evidence type="ECO:0000256" key="5">
    <source>
        <dbReference type="ARBA" id="ARBA00032897"/>
    </source>
</evidence>
<dbReference type="AlphaFoldDB" id="A0A1B1KIU3"/>
<evidence type="ECO:0000313" key="10">
    <source>
        <dbReference type="Proteomes" id="UP000186108"/>
    </source>
</evidence>
<evidence type="ECO:0000256" key="2">
    <source>
        <dbReference type="ARBA" id="ARBA00011963"/>
    </source>
</evidence>
<protein>
    <recommendedName>
        <fullName evidence="5">UDP-N-acetylglucosamine kinase</fullName>
        <ecNumber evidence="2">2.7.1.176</ecNumber>
    </recommendedName>
    <alternativeName>
        <fullName evidence="5">UDP-N-acetylglucosamine kinase</fullName>
    </alternativeName>
</protein>
<dbReference type="Proteomes" id="UP000186108">
    <property type="component" value="Plasmid pR1CP1"/>
</dbReference>
<dbReference type="Pfam" id="PF06414">
    <property type="entry name" value="Zeta_toxin"/>
    <property type="match status" value="1"/>
</dbReference>